<gene>
    <name evidence="3" type="ORF">K3166_08150</name>
</gene>
<sequence>MRKMMTAFAAVTLTVGLGACSETPETEAAAETGSIAGEWKANVDSANFENDNRNWVLADGEYQCNSCTPPYGFTANGEWQTVERPGVDSQKLEIIDDNTVKFASRLGDKELGSSTLTISEDGQSATIDYTDLSGDTPVNGQTMFTRTAAGPEGSHAMSGEWTVSDIGNIDDAGLMFSFALDGDTITSSGNGSGYTAALGGEPVAVEGSNSNTMVAVEKTGANSYRETYSRDGETLSTTEMVVEGDTISATSTDARDGSKVTWTASRQ</sequence>
<keyword evidence="4" id="KW-1185">Reference proteome</keyword>
<dbReference type="PROSITE" id="PS51257">
    <property type="entry name" value="PROKAR_LIPOPROTEIN"/>
    <property type="match status" value="1"/>
</dbReference>
<feature type="chain" id="PRO_5045895231" description="Lipocalin-like domain-containing protein" evidence="2">
    <location>
        <begin position="20"/>
        <end position="267"/>
    </location>
</feature>
<dbReference type="EMBL" id="CP081297">
    <property type="protein sequence ID" value="QZD86240.1"/>
    <property type="molecule type" value="Genomic_DNA"/>
</dbReference>
<proteinExistence type="predicted"/>
<reference evidence="3 4" key="1">
    <citation type="submission" date="2021-08" db="EMBL/GenBank/DDBJ databases">
        <title>Comparative Genomics Analysis of the Genus Qipengyuania Reveals Extensive Genetic Diversity and Metabolic Versatility, Including the Description of Fifteen Novel Species.</title>
        <authorList>
            <person name="Liu Y."/>
        </authorList>
    </citation>
    <scope>NUCLEOTIDE SEQUENCE [LARGE SCALE GENOMIC DNA]</scope>
    <source>
        <strain evidence="3 4">1XM2-8</strain>
    </source>
</reference>
<evidence type="ECO:0008006" key="5">
    <source>
        <dbReference type="Google" id="ProtNLM"/>
    </source>
</evidence>
<feature type="signal peptide" evidence="2">
    <location>
        <begin position="1"/>
        <end position="19"/>
    </location>
</feature>
<feature type="region of interest" description="Disordered" evidence="1">
    <location>
        <begin position="246"/>
        <end position="267"/>
    </location>
</feature>
<accession>A0ABX8ZB73</accession>
<name>A0ABX8ZB73_9SPHN</name>
<dbReference type="RefSeq" id="WP_221421785.1">
    <property type="nucleotide sequence ID" value="NZ_CP081297.1"/>
</dbReference>
<evidence type="ECO:0000313" key="3">
    <source>
        <dbReference type="EMBL" id="QZD86240.1"/>
    </source>
</evidence>
<dbReference type="Proteomes" id="UP000824280">
    <property type="component" value="Chromosome"/>
</dbReference>
<evidence type="ECO:0000256" key="2">
    <source>
        <dbReference type="SAM" id="SignalP"/>
    </source>
</evidence>
<organism evidence="3 4">
    <name type="scientific">Qipengyuania psychrotolerans</name>
    <dbReference type="NCBI Taxonomy" id="2867238"/>
    <lineage>
        <taxon>Bacteria</taxon>
        <taxon>Pseudomonadati</taxon>
        <taxon>Pseudomonadota</taxon>
        <taxon>Alphaproteobacteria</taxon>
        <taxon>Sphingomonadales</taxon>
        <taxon>Erythrobacteraceae</taxon>
        <taxon>Qipengyuania</taxon>
    </lineage>
</organism>
<evidence type="ECO:0000256" key="1">
    <source>
        <dbReference type="SAM" id="MobiDB-lite"/>
    </source>
</evidence>
<keyword evidence="2" id="KW-0732">Signal</keyword>
<protein>
    <recommendedName>
        <fullName evidence="5">Lipocalin-like domain-containing protein</fullName>
    </recommendedName>
</protein>
<evidence type="ECO:0000313" key="4">
    <source>
        <dbReference type="Proteomes" id="UP000824280"/>
    </source>
</evidence>